<sequence length="210" mass="23928">MGASRLAVLWHKIMLSQPVWFLVEVVAKKPWTWSLYSSMALVAFFPILTLIAFTFGSVLSGFIVLFMVQWGLLTLAITSLLSSVAVLVPAALGLTVFVYVIFKSIAMALCAVHWVLALPEAILRRIKQEVASVCGCVSRIRDKLCFWRNFNRNRRKGKNVEVRPRKAHKIRHRNSLHFSDSETGRGASNPREKQRSCHTRKSRGWFTWLV</sequence>
<dbReference type="AlphaFoldDB" id="A0A9X0A4P7"/>
<name>A0A9X0A4P7_9CNID</name>
<keyword evidence="4" id="KW-1185">Reference proteome</keyword>
<organism evidence="3 4">
    <name type="scientific">Desmophyllum pertusum</name>
    <dbReference type="NCBI Taxonomy" id="174260"/>
    <lineage>
        <taxon>Eukaryota</taxon>
        <taxon>Metazoa</taxon>
        <taxon>Cnidaria</taxon>
        <taxon>Anthozoa</taxon>
        <taxon>Hexacorallia</taxon>
        <taxon>Scleractinia</taxon>
        <taxon>Caryophylliina</taxon>
        <taxon>Caryophylliidae</taxon>
        <taxon>Desmophyllum</taxon>
    </lineage>
</organism>
<reference evidence="3" key="1">
    <citation type="submission" date="2023-01" db="EMBL/GenBank/DDBJ databases">
        <title>Genome assembly of the deep-sea coral Lophelia pertusa.</title>
        <authorList>
            <person name="Herrera S."/>
            <person name="Cordes E."/>
        </authorList>
    </citation>
    <scope>NUCLEOTIDE SEQUENCE</scope>
    <source>
        <strain evidence="3">USNM1676648</strain>
        <tissue evidence="3">Polyp</tissue>
    </source>
</reference>
<keyword evidence="2" id="KW-1133">Transmembrane helix</keyword>
<feature type="region of interest" description="Disordered" evidence="1">
    <location>
        <begin position="178"/>
        <end position="198"/>
    </location>
</feature>
<feature type="transmembrane region" description="Helical" evidence="2">
    <location>
        <begin position="97"/>
        <end position="118"/>
    </location>
</feature>
<evidence type="ECO:0000313" key="3">
    <source>
        <dbReference type="EMBL" id="KAJ7393023.1"/>
    </source>
</evidence>
<keyword evidence="2" id="KW-0472">Membrane</keyword>
<dbReference type="Proteomes" id="UP001163046">
    <property type="component" value="Unassembled WGS sequence"/>
</dbReference>
<dbReference type="EMBL" id="MU825399">
    <property type="protein sequence ID" value="KAJ7393023.1"/>
    <property type="molecule type" value="Genomic_DNA"/>
</dbReference>
<feature type="transmembrane region" description="Helical" evidence="2">
    <location>
        <begin position="72"/>
        <end position="91"/>
    </location>
</feature>
<keyword evidence="2" id="KW-0812">Transmembrane</keyword>
<evidence type="ECO:0000313" key="4">
    <source>
        <dbReference type="Proteomes" id="UP001163046"/>
    </source>
</evidence>
<dbReference type="OrthoDB" id="10628637at2759"/>
<comment type="caution">
    <text evidence="3">The sequence shown here is derived from an EMBL/GenBank/DDBJ whole genome shotgun (WGS) entry which is preliminary data.</text>
</comment>
<evidence type="ECO:0000256" key="2">
    <source>
        <dbReference type="SAM" id="Phobius"/>
    </source>
</evidence>
<feature type="transmembrane region" description="Helical" evidence="2">
    <location>
        <begin position="39"/>
        <end position="65"/>
    </location>
</feature>
<proteinExistence type="predicted"/>
<accession>A0A9X0A4P7</accession>
<gene>
    <name evidence="3" type="ORF">OS493_008271</name>
</gene>
<evidence type="ECO:0000256" key="1">
    <source>
        <dbReference type="SAM" id="MobiDB-lite"/>
    </source>
</evidence>
<protein>
    <submittedName>
        <fullName evidence="3">Uncharacterized protein</fullName>
    </submittedName>
</protein>